<evidence type="ECO:0000313" key="4">
    <source>
        <dbReference type="Proteomes" id="UP000314986"/>
    </source>
</evidence>
<reference evidence="3" key="5">
    <citation type="submission" date="2025-09" db="UniProtKB">
        <authorList>
            <consortium name="Ensembl"/>
        </authorList>
    </citation>
    <scope>IDENTIFICATION</scope>
</reference>
<dbReference type="Proteomes" id="UP000314986">
    <property type="component" value="Unassembled WGS sequence"/>
</dbReference>
<reference evidence="4" key="2">
    <citation type="journal article" date="2007" name="PLoS Biol.">
        <title>Survey sequencing and comparative analysis of the elephant shark (Callorhinchus milii) genome.</title>
        <authorList>
            <person name="Venkatesh B."/>
            <person name="Kirkness E.F."/>
            <person name="Loh Y.H."/>
            <person name="Halpern A.L."/>
            <person name="Lee A.P."/>
            <person name="Johnson J."/>
            <person name="Dandona N."/>
            <person name="Viswanathan L.D."/>
            <person name="Tay A."/>
            <person name="Venter J.C."/>
            <person name="Strausberg R.L."/>
            <person name="Brenner S."/>
        </authorList>
    </citation>
    <scope>NUCLEOTIDE SEQUENCE [LARGE SCALE GENOMIC DNA]</scope>
</reference>
<dbReference type="Pfam" id="PF05057">
    <property type="entry name" value="DUF676"/>
    <property type="match status" value="1"/>
</dbReference>
<dbReference type="InterPro" id="IPR007751">
    <property type="entry name" value="DUF676_lipase-like"/>
</dbReference>
<dbReference type="InParanoid" id="A0A4W3H844"/>
<feature type="region of interest" description="Disordered" evidence="1">
    <location>
        <begin position="65"/>
        <end position="155"/>
    </location>
</feature>
<accession>A0A4W3H844</accession>
<evidence type="ECO:0000313" key="3">
    <source>
        <dbReference type="Ensembl" id="ENSCMIP00000006094.1"/>
    </source>
</evidence>
<protein>
    <submittedName>
        <fullName evidence="3">Protein FAM135A-like</fullName>
    </submittedName>
</protein>
<organism evidence="3 4">
    <name type="scientific">Callorhinchus milii</name>
    <name type="common">Ghost shark</name>
    <dbReference type="NCBI Taxonomy" id="7868"/>
    <lineage>
        <taxon>Eukaryota</taxon>
        <taxon>Metazoa</taxon>
        <taxon>Chordata</taxon>
        <taxon>Craniata</taxon>
        <taxon>Vertebrata</taxon>
        <taxon>Chondrichthyes</taxon>
        <taxon>Holocephali</taxon>
        <taxon>Chimaeriformes</taxon>
        <taxon>Callorhinchidae</taxon>
        <taxon>Callorhinchus</taxon>
    </lineage>
</organism>
<evidence type="ECO:0000259" key="2">
    <source>
        <dbReference type="Pfam" id="PF05057"/>
    </source>
</evidence>
<dbReference type="InterPro" id="IPR044294">
    <property type="entry name" value="Lipase-like"/>
</dbReference>
<dbReference type="GeneTree" id="ENSGT00940000156079"/>
<reference evidence="4" key="1">
    <citation type="journal article" date="2006" name="Science">
        <title>Ancient noncoding elements conserved in the human genome.</title>
        <authorList>
            <person name="Venkatesh B."/>
            <person name="Kirkness E.F."/>
            <person name="Loh Y.H."/>
            <person name="Halpern A.L."/>
            <person name="Lee A.P."/>
            <person name="Johnson J."/>
            <person name="Dandona N."/>
            <person name="Viswanathan L.D."/>
            <person name="Tay A."/>
            <person name="Venter J.C."/>
            <person name="Strausberg R.L."/>
            <person name="Brenner S."/>
        </authorList>
    </citation>
    <scope>NUCLEOTIDE SEQUENCE [LARGE SCALE GENOMIC DNA]</scope>
</reference>
<dbReference type="PANTHER" id="PTHR12482">
    <property type="entry name" value="LIPASE ROG1-RELATED-RELATED"/>
    <property type="match status" value="1"/>
</dbReference>
<name>A0A4W3H844_CALMI</name>
<feature type="compositionally biased region" description="Basic and acidic residues" evidence="1">
    <location>
        <begin position="65"/>
        <end position="87"/>
    </location>
</feature>
<reference evidence="4" key="3">
    <citation type="journal article" date="2014" name="Nature">
        <title>Elephant shark genome provides unique insights into gnathostome evolution.</title>
        <authorList>
            <consortium name="International Elephant Shark Genome Sequencing Consortium"/>
            <person name="Venkatesh B."/>
            <person name="Lee A.P."/>
            <person name="Ravi V."/>
            <person name="Maurya A.K."/>
            <person name="Lian M.M."/>
            <person name="Swann J.B."/>
            <person name="Ohta Y."/>
            <person name="Flajnik M.F."/>
            <person name="Sutoh Y."/>
            <person name="Kasahara M."/>
            <person name="Hoon S."/>
            <person name="Gangu V."/>
            <person name="Roy S.W."/>
            <person name="Irimia M."/>
            <person name="Korzh V."/>
            <person name="Kondrychyn I."/>
            <person name="Lim Z.W."/>
            <person name="Tay B.H."/>
            <person name="Tohari S."/>
            <person name="Kong K.W."/>
            <person name="Ho S."/>
            <person name="Lorente-Galdos B."/>
            <person name="Quilez J."/>
            <person name="Marques-Bonet T."/>
            <person name="Raney B.J."/>
            <person name="Ingham P.W."/>
            <person name="Tay A."/>
            <person name="Hillier L.W."/>
            <person name="Minx P."/>
            <person name="Boehm T."/>
            <person name="Wilson R.K."/>
            <person name="Brenner S."/>
            <person name="Warren W.C."/>
        </authorList>
    </citation>
    <scope>NUCLEOTIDE SEQUENCE [LARGE SCALE GENOMIC DNA]</scope>
</reference>
<evidence type="ECO:0000256" key="1">
    <source>
        <dbReference type="SAM" id="MobiDB-lite"/>
    </source>
</evidence>
<feature type="domain" description="DUF676" evidence="2">
    <location>
        <begin position="1"/>
        <end position="62"/>
    </location>
</feature>
<reference evidence="3" key="4">
    <citation type="submission" date="2025-08" db="UniProtKB">
        <authorList>
            <consortium name="Ensembl"/>
        </authorList>
    </citation>
    <scope>IDENTIFICATION</scope>
</reference>
<dbReference type="AlphaFoldDB" id="A0A4W3H844"/>
<sequence>MQKLKKSGSLLQLTFRDQPDPRKTFLYKLSEKPGLQHFKNVVLMASTQDRYVPFHSARIEICKTALKDRQTGKRRGSEPQPRRHGERAGNGGLEQRAPVGDTMGREQGMGGVLEQRAPVGDTMGREQGMGGFRAESSSGGTRWGREQGMGGLQQR</sequence>
<keyword evidence="4" id="KW-1185">Reference proteome</keyword>
<proteinExistence type="predicted"/>
<dbReference type="PANTHER" id="PTHR12482:SF3">
    <property type="entry name" value="PROTEIN FAM135B"/>
    <property type="match status" value="1"/>
</dbReference>
<dbReference type="Ensembl" id="ENSCMIT00000006295.1">
    <property type="protein sequence ID" value="ENSCMIP00000006094.1"/>
    <property type="gene ID" value="ENSCMIG00000003510.1"/>
</dbReference>